<name>A0A433TC50_ELYCH</name>
<dbReference type="InterPro" id="IPR036322">
    <property type="entry name" value="WD40_repeat_dom_sf"/>
</dbReference>
<dbReference type="Gene3D" id="2.130.10.10">
    <property type="entry name" value="YVTN repeat-like/Quinoprotein amine dehydrogenase"/>
    <property type="match status" value="2"/>
</dbReference>
<dbReference type="PANTHER" id="PTHR47822:SF2">
    <property type="entry name" value="F-BOX AND WD-40 DOMAIN PROTEIN 7"/>
    <property type="match status" value="1"/>
</dbReference>
<proteinExistence type="predicted"/>
<reference evidence="3 4" key="1">
    <citation type="submission" date="2019-01" db="EMBL/GenBank/DDBJ databases">
        <title>A draft genome assembly of the solar-powered sea slug Elysia chlorotica.</title>
        <authorList>
            <person name="Cai H."/>
            <person name="Li Q."/>
            <person name="Fang X."/>
            <person name="Li J."/>
            <person name="Curtis N.E."/>
            <person name="Altenburger A."/>
            <person name="Shibata T."/>
            <person name="Feng M."/>
            <person name="Maeda T."/>
            <person name="Schwartz J.A."/>
            <person name="Shigenobu S."/>
            <person name="Lundholm N."/>
            <person name="Nishiyama T."/>
            <person name="Yang H."/>
            <person name="Hasebe M."/>
            <person name="Li S."/>
            <person name="Pierce S.K."/>
            <person name="Wang J."/>
        </authorList>
    </citation>
    <scope>NUCLEOTIDE SEQUENCE [LARGE SCALE GENOMIC DNA]</scope>
    <source>
        <strain evidence="3">EC2010</strain>
        <tissue evidence="3">Whole organism of an adult</tissue>
    </source>
</reference>
<dbReference type="STRING" id="188477.A0A433TC50"/>
<protein>
    <submittedName>
        <fullName evidence="3">Uncharacterized protein</fullName>
    </submittedName>
</protein>
<dbReference type="SUPFAM" id="SSF50978">
    <property type="entry name" value="WD40 repeat-like"/>
    <property type="match status" value="1"/>
</dbReference>
<dbReference type="InterPro" id="IPR001680">
    <property type="entry name" value="WD40_rpt"/>
</dbReference>
<evidence type="ECO:0000256" key="1">
    <source>
        <dbReference type="PROSITE-ProRule" id="PRU00221"/>
    </source>
</evidence>
<sequence>MSGDSYSEGPEFQEVRLRSDSRGDVGSEISSYAYSHRSSLFSHVGKHKSGPHLEGNLKLCDTIDCKLPNRELSSDVMCCRFSDDGSHLAVGMCDGTIKVYNPANCQQLYTCQDEDTNKNRLPVTQIRFRPFIHGEKIEYSHILIASYASGHVKFWHYTSGKCLQTIDEVRQTLALTINPEGTHIVTAGAEPQIHMYDMETKQKINTMEPSDGHDIMDGHRFRVFAVQYNPNHPHVFISGGWDDTVQYWDDRKVHSIKKFIGPHLCGDALDIDPVHNHILTGSWRKLQVLQIWDFAMAVKIKDVPQDALNHSQLYCAQWLGKDSIICGGTEQNMARTIDRGTLNTTGQLVDLPQGVYCIDNDRNGSFPRVAVGSNRYVYVLKTEKKT</sequence>
<feature type="repeat" description="WD" evidence="1">
    <location>
        <begin position="216"/>
        <end position="249"/>
    </location>
</feature>
<comment type="caution">
    <text evidence="3">The sequence shown here is derived from an EMBL/GenBank/DDBJ whole genome shotgun (WGS) entry which is preliminary data.</text>
</comment>
<evidence type="ECO:0000256" key="2">
    <source>
        <dbReference type="SAM" id="MobiDB-lite"/>
    </source>
</evidence>
<dbReference type="PROSITE" id="PS50294">
    <property type="entry name" value="WD_REPEATS_REGION"/>
    <property type="match status" value="1"/>
</dbReference>
<dbReference type="Proteomes" id="UP000271974">
    <property type="component" value="Unassembled WGS sequence"/>
</dbReference>
<evidence type="ECO:0000313" key="3">
    <source>
        <dbReference type="EMBL" id="RUS79171.1"/>
    </source>
</evidence>
<feature type="compositionally biased region" description="Basic and acidic residues" evidence="2">
    <location>
        <begin position="13"/>
        <end position="24"/>
    </location>
</feature>
<dbReference type="AlphaFoldDB" id="A0A433TC50"/>
<dbReference type="PANTHER" id="PTHR47822">
    <property type="entry name" value="CARBOHYDRATE BINDING DOMAIN CONTAINING PROTEIN"/>
    <property type="match status" value="1"/>
</dbReference>
<dbReference type="Pfam" id="PF00400">
    <property type="entry name" value="WD40"/>
    <property type="match status" value="2"/>
</dbReference>
<evidence type="ECO:0000313" key="4">
    <source>
        <dbReference type="Proteomes" id="UP000271974"/>
    </source>
</evidence>
<dbReference type="InterPro" id="IPR015943">
    <property type="entry name" value="WD40/YVTN_repeat-like_dom_sf"/>
</dbReference>
<accession>A0A433TC50</accession>
<keyword evidence="4" id="KW-1185">Reference proteome</keyword>
<keyword evidence="1" id="KW-0853">WD repeat</keyword>
<gene>
    <name evidence="3" type="ORF">EGW08_013079</name>
</gene>
<dbReference type="OrthoDB" id="10251741at2759"/>
<organism evidence="3 4">
    <name type="scientific">Elysia chlorotica</name>
    <name type="common">Eastern emerald elysia</name>
    <name type="synonym">Sea slug</name>
    <dbReference type="NCBI Taxonomy" id="188477"/>
    <lineage>
        <taxon>Eukaryota</taxon>
        <taxon>Metazoa</taxon>
        <taxon>Spiralia</taxon>
        <taxon>Lophotrochozoa</taxon>
        <taxon>Mollusca</taxon>
        <taxon>Gastropoda</taxon>
        <taxon>Heterobranchia</taxon>
        <taxon>Euthyneura</taxon>
        <taxon>Panpulmonata</taxon>
        <taxon>Sacoglossa</taxon>
        <taxon>Placobranchoidea</taxon>
        <taxon>Plakobranchidae</taxon>
        <taxon>Elysia</taxon>
    </lineage>
</organism>
<feature type="region of interest" description="Disordered" evidence="2">
    <location>
        <begin position="1"/>
        <end position="24"/>
    </location>
</feature>
<dbReference type="EMBL" id="RQTK01000467">
    <property type="protein sequence ID" value="RUS79171.1"/>
    <property type="molecule type" value="Genomic_DNA"/>
</dbReference>
<dbReference type="PROSITE" id="PS50082">
    <property type="entry name" value="WD_REPEATS_2"/>
    <property type="match status" value="1"/>
</dbReference>
<dbReference type="SMART" id="SM00320">
    <property type="entry name" value="WD40"/>
    <property type="match status" value="5"/>
</dbReference>